<dbReference type="InterPro" id="IPR001623">
    <property type="entry name" value="DnaJ_domain"/>
</dbReference>
<dbReference type="NCBIfam" id="TIGR00714">
    <property type="entry name" value="hscB"/>
    <property type="match status" value="1"/>
</dbReference>
<dbReference type="InterPro" id="IPR009073">
    <property type="entry name" value="HscB_oligo_C"/>
</dbReference>
<dbReference type="Gene3D" id="1.10.287.110">
    <property type="entry name" value="DnaJ domain"/>
    <property type="match status" value="1"/>
</dbReference>
<protein>
    <recommendedName>
        <fullName evidence="4">Co-chaperone protein HscB homolog</fullName>
    </recommendedName>
</protein>
<evidence type="ECO:0000259" key="5">
    <source>
        <dbReference type="PROSITE" id="PS50076"/>
    </source>
</evidence>
<dbReference type="Proteomes" id="UP000690515">
    <property type="component" value="Unassembled WGS sequence"/>
</dbReference>
<evidence type="ECO:0000256" key="2">
    <source>
        <dbReference type="ARBA" id="ARBA00023186"/>
    </source>
</evidence>
<dbReference type="PANTHER" id="PTHR14021">
    <property type="entry name" value="IRON-SULFUR CLUSTER CO-CHAPERONE PROTEIN HSCB"/>
    <property type="match status" value="1"/>
</dbReference>
<dbReference type="SUPFAM" id="SSF47144">
    <property type="entry name" value="HSC20 (HSCB), C-terminal oligomerisation domain"/>
    <property type="match status" value="1"/>
</dbReference>
<keyword evidence="2 4" id="KW-0143">Chaperone</keyword>
<dbReference type="EMBL" id="JAGSOY010000004">
    <property type="protein sequence ID" value="MBU2709978.1"/>
    <property type="molecule type" value="Genomic_DNA"/>
</dbReference>
<gene>
    <name evidence="4 6" type="primary">hscB</name>
    <name evidence="6" type="ORF">KCG35_02795</name>
</gene>
<comment type="function">
    <text evidence="3 4">Co-chaperone involved in the maturation of iron-sulfur cluster-containing proteins. Seems to help targeting proteins to be folded toward HscA.</text>
</comment>
<evidence type="ECO:0000256" key="1">
    <source>
        <dbReference type="ARBA" id="ARBA00010476"/>
    </source>
</evidence>
<dbReference type="PROSITE" id="PS50076">
    <property type="entry name" value="DNAJ_2"/>
    <property type="match status" value="1"/>
</dbReference>
<evidence type="ECO:0000313" key="6">
    <source>
        <dbReference type="EMBL" id="MBU2709978.1"/>
    </source>
</evidence>
<dbReference type="Pfam" id="PF07743">
    <property type="entry name" value="HSCB_C"/>
    <property type="match status" value="1"/>
</dbReference>
<evidence type="ECO:0000313" key="7">
    <source>
        <dbReference type="Proteomes" id="UP000690515"/>
    </source>
</evidence>
<evidence type="ECO:0000256" key="3">
    <source>
        <dbReference type="ARBA" id="ARBA00025596"/>
    </source>
</evidence>
<name>A0ABS5Z7S1_9GAMM</name>
<organism evidence="6 7">
    <name type="scientific">Zooshikella harenae</name>
    <dbReference type="NCBI Taxonomy" id="2827238"/>
    <lineage>
        <taxon>Bacteria</taxon>
        <taxon>Pseudomonadati</taxon>
        <taxon>Pseudomonadota</taxon>
        <taxon>Gammaproteobacteria</taxon>
        <taxon>Oceanospirillales</taxon>
        <taxon>Zooshikellaceae</taxon>
        <taxon>Zooshikella</taxon>
    </lineage>
</organism>
<proteinExistence type="inferred from homology"/>
<comment type="similarity">
    <text evidence="1 4">Belongs to the HscB family.</text>
</comment>
<dbReference type="InterPro" id="IPR036869">
    <property type="entry name" value="J_dom_sf"/>
</dbReference>
<dbReference type="RefSeq" id="WP_215818146.1">
    <property type="nucleotide sequence ID" value="NZ_JAGSOY010000004.1"/>
</dbReference>
<dbReference type="SUPFAM" id="SSF46565">
    <property type="entry name" value="Chaperone J-domain"/>
    <property type="match status" value="1"/>
</dbReference>
<accession>A0ABS5Z7S1</accession>
<sequence length="181" mass="20764">MLELKQNYFELFALAPSFAIDKANLAEKYRALQRSFHPDNFAAKSQQQQRLAVQCTAHINQAYQALRSDLLRAEYLLKLQGADPQLDSTTVFDSEFLMEQMALREALEEVRSAIDTEVALQELQVTVDERLKDLFQAFSNLWDQKDPAALKQAVGIVQKLHFLTKLQQQVSELEAELLDDF</sequence>
<feature type="domain" description="J" evidence="5">
    <location>
        <begin position="7"/>
        <end position="79"/>
    </location>
</feature>
<dbReference type="HAMAP" id="MF_00682">
    <property type="entry name" value="HscB"/>
    <property type="match status" value="1"/>
</dbReference>
<dbReference type="PANTHER" id="PTHR14021:SF15">
    <property type="entry name" value="IRON-SULFUR CLUSTER CO-CHAPERONE PROTEIN HSCB"/>
    <property type="match status" value="1"/>
</dbReference>
<keyword evidence="7" id="KW-1185">Reference proteome</keyword>
<comment type="caution">
    <text evidence="6">The sequence shown here is derived from an EMBL/GenBank/DDBJ whole genome shotgun (WGS) entry which is preliminary data.</text>
</comment>
<dbReference type="InterPro" id="IPR036386">
    <property type="entry name" value="HscB_C_sf"/>
</dbReference>
<evidence type="ECO:0000256" key="4">
    <source>
        <dbReference type="HAMAP-Rule" id="MF_00682"/>
    </source>
</evidence>
<comment type="subunit">
    <text evidence="4">Interacts with HscA and stimulates its ATPase activity.</text>
</comment>
<dbReference type="Gene3D" id="1.20.1280.20">
    <property type="entry name" value="HscB, C-terminal domain"/>
    <property type="match status" value="1"/>
</dbReference>
<reference evidence="6 7" key="1">
    <citation type="submission" date="2021-04" db="EMBL/GenBank/DDBJ databases">
        <authorList>
            <person name="Pira H."/>
            <person name="Risdian C."/>
            <person name="Wink J."/>
        </authorList>
    </citation>
    <scope>NUCLEOTIDE SEQUENCE [LARGE SCALE GENOMIC DNA]</scope>
    <source>
        <strain evidence="6 7">WH53</strain>
    </source>
</reference>
<dbReference type="InterPro" id="IPR004640">
    <property type="entry name" value="HscB"/>
</dbReference>